<reference evidence="4 5" key="1">
    <citation type="submission" date="2010-12" db="EMBL/GenBank/DDBJ databases">
        <title>Complete sequence of Ethanoligenens harbinense YUAN-3.</title>
        <authorList>
            <person name="Lucas S."/>
            <person name="Copeland A."/>
            <person name="Lapidus A."/>
            <person name="Cheng J.-F."/>
            <person name="Bruce D."/>
            <person name="Goodwin L."/>
            <person name="Pitluck S."/>
            <person name="Chertkov O."/>
            <person name="Misra M."/>
            <person name="Detter J.C."/>
            <person name="Han C."/>
            <person name="Tapia R."/>
            <person name="Land M."/>
            <person name="Hauser L."/>
            <person name="Jeffries C."/>
            <person name="Kyrpides N."/>
            <person name="Ivanova N."/>
            <person name="Mikhailova N."/>
            <person name="Wang A."/>
            <person name="Mouttaki H."/>
            <person name="He Z."/>
            <person name="Zhou J."/>
            <person name="Hemme C.L."/>
            <person name="Woyke T."/>
        </authorList>
    </citation>
    <scope>NUCLEOTIDE SEQUENCE [LARGE SCALE GENOMIC DNA]</scope>
    <source>
        <strain evidence="5">DSM 18485 / JCM 12961 / CGMCC 1.5033 / YUAN-3</strain>
    </source>
</reference>
<dbReference type="Proteomes" id="UP000001551">
    <property type="component" value="Chromosome"/>
</dbReference>
<dbReference type="Pfam" id="PF00440">
    <property type="entry name" value="TetR_N"/>
    <property type="match status" value="1"/>
</dbReference>
<dbReference type="PROSITE" id="PS50977">
    <property type="entry name" value="HTH_TETR_2"/>
    <property type="match status" value="1"/>
</dbReference>
<dbReference type="RefSeq" id="WP_013486156.1">
    <property type="nucleotide sequence ID" value="NC_014828.1"/>
</dbReference>
<evidence type="ECO:0000313" key="4">
    <source>
        <dbReference type="EMBL" id="ADU27808.1"/>
    </source>
</evidence>
<evidence type="ECO:0000259" key="3">
    <source>
        <dbReference type="PROSITE" id="PS50977"/>
    </source>
</evidence>
<protein>
    <submittedName>
        <fullName evidence="4">Transcriptional regulator, TetR family</fullName>
    </submittedName>
</protein>
<dbReference type="InterPro" id="IPR009057">
    <property type="entry name" value="Homeodomain-like_sf"/>
</dbReference>
<dbReference type="InterPro" id="IPR001647">
    <property type="entry name" value="HTH_TetR"/>
</dbReference>
<organism evidence="4 5">
    <name type="scientific">Ethanoligenens harbinense (strain DSM 18485 / JCM 12961 / CGMCC 1.5033 / YUAN-3)</name>
    <dbReference type="NCBI Taxonomy" id="663278"/>
    <lineage>
        <taxon>Bacteria</taxon>
        <taxon>Bacillati</taxon>
        <taxon>Bacillota</taxon>
        <taxon>Clostridia</taxon>
        <taxon>Eubacteriales</taxon>
        <taxon>Oscillospiraceae</taxon>
        <taxon>Ethanoligenens</taxon>
    </lineage>
</organism>
<dbReference type="AlphaFoldDB" id="E6U4S3"/>
<evidence type="ECO:0000313" key="5">
    <source>
        <dbReference type="Proteomes" id="UP000001551"/>
    </source>
</evidence>
<dbReference type="SUPFAM" id="SSF46689">
    <property type="entry name" value="Homeodomain-like"/>
    <property type="match status" value="1"/>
</dbReference>
<dbReference type="PRINTS" id="PR00455">
    <property type="entry name" value="HTHTETR"/>
</dbReference>
<dbReference type="KEGG" id="eha:Ethha_2296"/>
<dbReference type="STRING" id="663278.Ethha_2296"/>
<dbReference type="eggNOG" id="COG1309">
    <property type="taxonomic scope" value="Bacteria"/>
</dbReference>
<feature type="DNA-binding region" description="H-T-H motif" evidence="2">
    <location>
        <begin position="38"/>
        <end position="57"/>
    </location>
</feature>
<dbReference type="EMBL" id="CP002400">
    <property type="protein sequence ID" value="ADU27808.1"/>
    <property type="molecule type" value="Genomic_DNA"/>
</dbReference>
<evidence type="ECO:0000256" key="2">
    <source>
        <dbReference type="PROSITE-ProRule" id="PRU00335"/>
    </source>
</evidence>
<dbReference type="InterPro" id="IPR050624">
    <property type="entry name" value="HTH-type_Tx_Regulator"/>
</dbReference>
<feature type="domain" description="HTH tetR-type" evidence="3">
    <location>
        <begin position="15"/>
        <end position="75"/>
    </location>
</feature>
<accession>E6U4S3</accession>
<dbReference type="PANTHER" id="PTHR43479">
    <property type="entry name" value="ACREF/ENVCD OPERON REPRESSOR-RELATED"/>
    <property type="match status" value="1"/>
</dbReference>
<dbReference type="PANTHER" id="PTHR43479:SF11">
    <property type="entry name" value="ACREF_ENVCD OPERON REPRESSOR-RELATED"/>
    <property type="match status" value="1"/>
</dbReference>
<dbReference type="HOGENOM" id="CLU_069356_46_0_9"/>
<dbReference type="GO" id="GO:0003677">
    <property type="term" value="F:DNA binding"/>
    <property type="evidence" value="ECO:0007669"/>
    <property type="project" value="UniProtKB-UniRule"/>
</dbReference>
<name>E6U4S3_ETHHY</name>
<keyword evidence="1 2" id="KW-0238">DNA-binding</keyword>
<proteinExistence type="predicted"/>
<evidence type="ECO:0000256" key="1">
    <source>
        <dbReference type="ARBA" id="ARBA00023125"/>
    </source>
</evidence>
<keyword evidence="5" id="KW-1185">Reference proteome</keyword>
<dbReference type="Gene3D" id="1.10.357.10">
    <property type="entry name" value="Tetracycline Repressor, domain 2"/>
    <property type="match status" value="1"/>
</dbReference>
<sequence length="206" mass="23834">MAKKTVRVPQQKRSIEKKERIIEAAYCIFNRKGYFETYASEIAAEAGLSTGTIYAYFQDKKDILLACIERSGHAILHDISEEISKLSETGDTPQTMENILHILAKFHTNLTRRFHDEIKSLQYRDEDVGRYYTDMQNALMDTVTEEINRQGYAFRHPHEQIFLVCHMVDRIQDELAFGQTPGIDPEVLIQDCAQVIVSMLTRTENR</sequence>
<dbReference type="Gene3D" id="1.10.10.60">
    <property type="entry name" value="Homeodomain-like"/>
    <property type="match status" value="1"/>
</dbReference>
<gene>
    <name evidence="4" type="ordered locus">Ethha_2296</name>
</gene>